<gene>
    <name evidence="1" type="ORF">FRACYDRAFT_247404</name>
</gene>
<organism evidence="1 2">
    <name type="scientific">Fragilariopsis cylindrus CCMP1102</name>
    <dbReference type="NCBI Taxonomy" id="635003"/>
    <lineage>
        <taxon>Eukaryota</taxon>
        <taxon>Sar</taxon>
        <taxon>Stramenopiles</taxon>
        <taxon>Ochrophyta</taxon>
        <taxon>Bacillariophyta</taxon>
        <taxon>Bacillariophyceae</taxon>
        <taxon>Bacillariophycidae</taxon>
        <taxon>Bacillariales</taxon>
        <taxon>Bacillariaceae</taxon>
        <taxon>Fragilariopsis</taxon>
    </lineage>
</organism>
<evidence type="ECO:0000313" key="2">
    <source>
        <dbReference type="Proteomes" id="UP000095751"/>
    </source>
</evidence>
<dbReference type="InParanoid" id="A0A1E7EWG0"/>
<name>A0A1E7EWG0_9STRA</name>
<proteinExistence type="predicted"/>
<keyword evidence="2" id="KW-1185">Reference proteome</keyword>
<dbReference type="AlphaFoldDB" id="A0A1E7EWG0"/>
<evidence type="ECO:0000313" key="1">
    <source>
        <dbReference type="EMBL" id="OEU10370.1"/>
    </source>
</evidence>
<sequence>MASIVPSSDDPNNQLAFVQQLVSQLSVGGGNPITINVVAGDIVQTQQNNNQNVQGDYNNNDNSKNILTKEYFDEKVAILSEALTEVLLAGQAGLHDTLQRIINAKFDAFRDDDE</sequence>
<dbReference type="Proteomes" id="UP000095751">
    <property type="component" value="Unassembled WGS sequence"/>
</dbReference>
<accession>A0A1E7EWG0</accession>
<protein>
    <submittedName>
        <fullName evidence="1">Uncharacterized protein</fullName>
    </submittedName>
</protein>
<reference evidence="1 2" key="1">
    <citation type="submission" date="2016-09" db="EMBL/GenBank/DDBJ databases">
        <title>Extensive genetic diversity and differential bi-allelic expression allows diatom success in the polar Southern Ocean.</title>
        <authorList>
            <consortium name="DOE Joint Genome Institute"/>
            <person name="Mock T."/>
            <person name="Otillar R.P."/>
            <person name="Strauss J."/>
            <person name="Dupont C."/>
            <person name="Frickenhaus S."/>
            <person name="Maumus F."/>
            <person name="Mcmullan M."/>
            <person name="Sanges R."/>
            <person name="Schmutz J."/>
            <person name="Toseland A."/>
            <person name="Valas R."/>
            <person name="Veluchamy A."/>
            <person name="Ward B.J."/>
            <person name="Allen A."/>
            <person name="Barry K."/>
            <person name="Falciatore A."/>
            <person name="Ferrante M."/>
            <person name="Fortunato A.E."/>
            <person name="Gloeckner G."/>
            <person name="Gruber A."/>
            <person name="Hipkin R."/>
            <person name="Janech M."/>
            <person name="Kroth P."/>
            <person name="Leese F."/>
            <person name="Lindquist E."/>
            <person name="Lyon B.R."/>
            <person name="Martin J."/>
            <person name="Mayer C."/>
            <person name="Parker M."/>
            <person name="Quesneville H."/>
            <person name="Raymond J."/>
            <person name="Uhlig C."/>
            <person name="Valentin K.U."/>
            <person name="Worden A.Z."/>
            <person name="Armbrust E.V."/>
            <person name="Bowler C."/>
            <person name="Green B."/>
            <person name="Moulton V."/>
            <person name="Van Oosterhout C."/>
            <person name="Grigoriev I."/>
        </authorList>
    </citation>
    <scope>NUCLEOTIDE SEQUENCE [LARGE SCALE GENOMIC DNA]</scope>
    <source>
        <strain evidence="1 2">CCMP1102</strain>
    </source>
</reference>
<dbReference type="KEGG" id="fcy:FRACYDRAFT_247404"/>
<dbReference type="EMBL" id="KV784372">
    <property type="protein sequence ID" value="OEU10370.1"/>
    <property type="molecule type" value="Genomic_DNA"/>
</dbReference>